<gene>
    <name evidence="3" type="ORF">O181_087073</name>
</gene>
<dbReference type="AlphaFoldDB" id="A0A9Q3IP03"/>
<keyword evidence="4" id="KW-1185">Reference proteome</keyword>
<evidence type="ECO:0000259" key="1">
    <source>
        <dbReference type="Pfam" id="PF07727"/>
    </source>
</evidence>
<dbReference type="Pfam" id="PF07727">
    <property type="entry name" value="RVT_2"/>
    <property type="match status" value="1"/>
</dbReference>
<dbReference type="InterPro" id="IPR057670">
    <property type="entry name" value="SH3_retrovirus"/>
</dbReference>
<proteinExistence type="predicted"/>
<dbReference type="PANTHER" id="PTHR11439:SF467">
    <property type="entry name" value="INTEGRASE CATALYTIC DOMAIN-CONTAINING PROTEIN"/>
    <property type="match status" value="1"/>
</dbReference>
<organism evidence="3 4">
    <name type="scientific">Austropuccinia psidii MF-1</name>
    <dbReference type="NCBI Taxonomy" id="1389203"/>
    <lineage>
        <taxon>Eukaryota</taxon>
        <taxon>Fungi</taxon>
        <taxon>Dikarya</taxon>
        <taxon>Basidiomycota</taxon>
        <taxon>Pucciniomycotina</taxon>
        <taxon>Pucciniomycetes</taxon>
        <taxon>Pucciniales</taxon>
        <taxon>Sphaerophragmiaceae</taxon>
        <taxon>Austropuccinia</taxon>
    </lineage>
</organism>
<dbReference type="PANTHER" id="PTHR11439">
    <property type="entry name" value="GAG-POL-RELATED RETROTRANSPOSON"/>
    <property type="match status" value="1"/>
</dbReference>
<name>A0A9Q3IP03_9BASI</name>
<dbReference type="InterPro" id="IPR013103">
    <property type="entry name" value="RVT_2"/>
</dbReference>
<dbReference type="Proteomes" id="UP000765509">
    <property type="component" value="Unassembled WGS sequence"/>
</dbReference>
<sequence length="335" mass="38367">MFPETVATGKIGIFLGITNESAYCILKISDNKVYMSRNVSFFENKFPTLNDFEESNNMIPNTSWVNFVEEEDKFYNFLQEVEEQASLSKDHSEDKSIPTNPFLRFEQLDIKSAFLNAPFEDEVYFFIPQGLDRNKKKVSKADSCIFYHNGNEPIWLFVHVDNIGVFGKNLTKFKTAIEVDFSTKILGLDDFMLGIKLTHEKNSITLSQCHYINSLLDLYSMNNCKPVATALMPNTHLEVASDEYKKDYSALNVNYCSAIGILSYLSTATRPHLSFVVSAFSQFLESPGTQHWHTFLHVLKYLKGKCSIRLTYCRNNQEPPTAYSDADWGNCRVSR</sequence>
<evidence type="ECO:0000313" key="4">
    <source>
        <dbReference type="Proteomes" id="UP000765509"/>
    </source>
</evidence>
<evidence type="ECO:0000313" key="3">
    <source>
        <dbReference type="EMBL" id="MBW0547358.1"/>
    </source>
</evidence>
<reference evidence="3" key="1">
    <citation type="submission" date="2021-03" db="EMBL/GenBank/DDBJ databases">
        <title>Draft genome sequence of rust myrtle Austropuccinia psidii MF-1, a brazilian biotype.</title>
        <authorList>
            <person name="Quecine M.C."/>
            <person name="Pachon D.M.R."/>
            <person name="Bonatelli M.L."/>
            <person name="Correr F.H."/>
            <person name="Franceschini L.M."/>
            <person name="Leite T.F."/>
            <person name="Margarido G.R.A."/>
            <person name="Almeida C.A."/>
            <person name="Ferrarezi J.A."/>
            <person name="Labate C.A."/>
        </authorList>
    </citation>
    <scope>NUCLEOTIDE SEQUENCE</scope>
    <source>
        <strain evidence="3">MF-1</strain>
    </source>
</reference>
<comment type="caution">
    <text evidence="3">The sequence shown here is derived from an EMBL/GenBank/DDBJ whole genome shotgun (WGS) entry which is preliminary data.</text>
</comment>
<evidence type="ECO:0000259" key="2">
    <source>
        <dbReference type="Pfam" id="PF25597"/>
    </source>
</evidence>
<feature type="domain" description="Reverse transcriptase Ty1/copia-type" evidence="1">
    <location>
        <begin position="139"/>
        <end position="231"/>
    </location>
</feature>
<accession>A0A9Q3IP03</accession>
<dbReference type="EMBL" id="AVOT02052439">
    <property type="protein sequence ID" value="MBW0547358.1"/>
    <property type="molecule type" value="Genomic_DNA"/>
</dbReference>
<evidence type="ECO:0008006" key="5">
    <source>
        <dbReference type="Google" id="ProtNLM"/>
    </source>
</evidence>
<dbReference type="Pfam" id="PF25597">
    <property type="entry name" value="SH3_retrovirus"/>
    <property type="match status" value="1"/>
</dbReference>
<feature type="domain" description="Retroviral polymerase SH3-like" evidence="2">
    <location>
        <begin position="9"/>
        <end position="51"/>
    </location>
</feature>
<protein>
    <recommendedName>
        <fullName evidence="5">Reverse transcriptase Ty1/copia-type domain-containing protein</fullName>
    </recommendedName>
</protein>